<feature type="transmembrane region" description="Helical" evidence="8">
    <location>
        <begin position="171"/>
        <end position="190"/>
    </location>
</feature>
<evidence type="ECO:0000313" key="10">
    <source>
        <dbReference type="Proteomes" id="UP000236743"/>
    </source>
</evidence>
<feature type="binding site" evidence="7">
    <location>
        <position position="164"/>
    </location>
    <ligand>
        <name>Mg(2+)</name>
        <dbReference type="ChEBI" id="CHEBI:18420"/>
    </ligand>
</feature>
<dbReference type="Proteomes" id="UP000236743">
    <property type="component" value="Unassembled WGS sequence"/>
</dbReference>
<evidence type="ECO:0000256" key="5">
    <source>
        <dbReference type="ARBA" id="ARBA00022989"/>
    </source>
</evidence>
<evidence type="ECO:0000256" key="3">
    <source>
        <dbReference type="ARBA" id="ARBA00022679"/>
    </source>
</evidence>
<feature type="binding site" evidence="7">
    <location>
        <position position="225"/>
    </location>
    <ligand>
        <name>Mg(2+)</name>
        <dbReference type="ChEBI" id="CHEBI:18420"/>
    </ligand>
</feature>
<keyword evidence="5 8" id="KW-1133">Transmembrane helix</keyword>
<evidence type="ECO:0000256" key="8">
    <source>
        <dbReference type="SAM" id="Phobius"/>
    </source>
</evidence>
<evidence type="ECO:0000313" key="9">
    <source>
        <dbReference type="EMBL" id="SEG43499.1"/>
    </source>
</evidence>
<accession>A0A1H6A435</accession>
<feature type="transmembrane region" description="Helical" evidence="8">
    <location>
        <begin position="298"/>
        <end position="317"/>
    </location>
</feature>
<name>A0A1H6A435_9HYPH</name>
<proteinExistence type="predicted"/>
<dbReference type="InterPro" id="IPR000715">
    <property type="entry name" value="Glycosyl_transferase_4"/>
</dbReference>
<feature type="transmembrane region" description="Helical" evidence="8">
    <location>
        <begin position="60"/>
        <end position="82"/>
    </location>
</feature>
<keyword evidence="7" id="KW-0460">Magnesium</keyword>
<keyword evidence="4 8" id="KW-0812">Transmembrane</keyword>
<evidence type="ECO:0000256" key="6">
    <source>
        <dbReference type="ARBA" id="ARBA00023136"/>
    </source>
</evidence>
<dbReference type="GO" id="GO:0005886">
    <property type="term" value="C:plasma membrane"/>
    <property type="evidence" value="ECO:0007669"/>
    <property type="project" value="UniProtKB-SubCell"/>
</dbReference>
<reference evidence="9 10" key="1">
    <citation type="submission" date="2016-10" db="EMBL/GenBank/DDBJ databases">
        <authorList>
            <person name="de Groot N.N."/>
        </authorList>
    </citation>
    <scope>NUCLEOTIDE SEQUENCE [LARGE SCALE GENOMIC DNA]</scope>
    <source>
        <strain evidence="9 10">DSM 26656</strain>
    </source>
</reference>
<dbReference type="GO" id="GO:0044038">
    <property type="term" value="P:cell wall macromolecule biosynthetic process"/>
    <property type="evidence" value="ECO:0007669"/>
    <property type="project" value="TreeGrafter"/>
</dbReference>
<feature type="transmembrane region" description="Helical" evidence="8">
    <location>
        <begin position="146"/>
        <end position="164"/>
    </location>
</feature>
<protein>
    <submittedName>
        <fullName evidence="9">UDP-N-acetylmuramyl pentapeptide phosphotransferase/UDP-N-acetylglucosamine-1-phosphate transferase</fullName>
    </submittedName>
</protein>
<evidence type="ECO:0000256" key="4">
    <source>
        <dbReference type="ARBA" id="ARBA00022692"/>
    </source>
</evidence>
<feature type="transmembrane region" description="Helical" evidence="8">
    <location>
        <begin position="88"/>
        <end position="106"/>
    </location>
</feature>
<feature type="transmembrane region" description="Helical" evidence="8">
    <location>
        <begin position="14"/>
        <end position="39"/>
    </location>
</feature>
<keyword evidence="3 9" id="KW-0808">Transferase</keyword>
<feature type="transmembrane region" description="Helical" evidence="8">
    <location>
        <begin position="323"/>
        <end position="340"/>
    </location>
</feature>
<comment type="cofactor">
    <cofactor evidence="7">
        <name>Mg(2+)</name>
        <dbReference type="ChEBI" id="CHEBI:18420"/>
    </cofactor>
</comment>
<keyword evidence="6 8" id="KW-0472">Membrane</keyword>
<keyword evidence="10" id="KW-1185">Reference proteome</keyword>
<dbReference type="PANTHER" id="PTHR22926:SF3">
    <property type="entry name" value="UNDECAPRENYL-PHOSPHATE ALPHA-N-ACETYLGLUCOSAMINYL 1-PHOSPHATE TRANSFERASE"/>
    <property type="match status" value="1"/>
</dbReference>
<feature type="transmembrane region" description="Helical" evidence="8">
    <location>
        <begin position="196"/>
        <end position="214"/>
    </location>
</feature>
<evidence type="ECO:0000256" key="2">
    <source>
        <dbReference type="ARBA" id="ARBA00022475"/>
    </source>
</evidence>
<comment type="subcellular location">
    <subcellularLocation>
        <location evidence="1">Cell membrane</location>
        <topology evidence="1">Multi-pass membrane protein</topology>
    </subcellularLocation>
</comment>
<dbReference type="GO" id="GO:0071555">
    <property type="term" value="P:cell wall organization"/>
    <property type="evidence" value="ECO:0007669"/>
    <property type="project" value="TreeGrafter"/>
</dbReference>
<dbReference type="PANTHER" id="PTHR22926">
    <property type="entry name" value="PHOSPHO-N-ACETYLMURAMOYL-PENTAPEPTIDE-TRANSFERASE"/>
    <property type="match status" value="1"/>
</dbReference>
<organism evidence="9 10">
    <name type="scientific">Bosea lathyri</name>
    <dbReference type="NCBI Taxonomy" id="1036778"/>
    <lineage>
        <taxon>Bacteria</taxon>
        <taxon>Pseudomonadati</taxon>
        <taxon>Pseudomonadota</taxon>
        <taxon>Alphaproteobacteria</taxon>
        <taxon>Hyphomicrobiales</taxon>
        <taxon>Boseaceae</taxon>
        <taxon>Bosea</taxon>
    </lineage>
</organism>
<evidence type="ECO:0000256" key="1">
    <source>
        <dbReference type="ARBA" id="ARBA00004651"/>
    </source>
</evidence>
<keyword evidence="7" id="KW-0479">Metal-binding</keyword>
<evidence type="ECO:0000256" key="7">
    <source>
        <dbReference type="PIRSR" id="PIRSR600715-1"/>
    </source>
</evidence>
<dbReference type="PROSITE" id="PS51257">
    <property type="entry name" value="PROKAR_LIPOPROTEIN"/>
    <property type="match status" value="1"/>
</dbReference>
<dbReference type="Pfam" id="PF00953">
    <property type="entry name" value="Glycos_transf_4"/>
    <property type="match status" value="1"/>
</dbReference>
<dbReference type="EMBL" id="FNUY01000005">
    <property type="protein sequence ID" value="SEG43499.1"/>
    <property type="molecule type" value="Genomic_DNA"/>
</dbReference>
<dbReference type="GO" id="GO:0016780">
    <property type="term" value="F:phosphotransferase activity, for other substituted phosphate groups"/>
    <property type="evidence" value="ECO:0007669"/>
    <property type="project" value="InterPro"/>
</dbReference>
<keyword evidence="2" id="KW-1003">Cell membrane</keyword>
<dbReference type="GO" id="GO:0046872">
    <property type="term" value="F:metal ion binding"/>
    <property type="evidence" value="ECO:0007669"/>
    <property type="project" value="UniProtKB-KW"/>
</dbReference>
<feature type="transmembrane region" description="Helical" evidence="8">
    <location>
        <begin position="221"/>
        <end position="240"/>
    </location>
</feature>
<dbReference type="GO" id="GO:0009103">
    <property type="term" value="P:lipopolysaccharide biosynthetic process"/>
    <property type="evidence" value="ECO:0007669"/>
    <property type="project" value="TreeGrafter"/>
</dbReference>
<feature type="transmembrane region" description="Helical" evidence="8">
    <location>
        <begin position="246"/>
        <end position="267"/>
    </location>
</feature>
<gene>
    <name evidence="9" type="ORF">SAMN04488115_105210</name>
</gene>
<dbReference type="AlphaFoldDB" id="A0A1H6A435"/>
<sequence>MRGLDYGAAALETALAPLLIAIVAAAAAACLCVLLRPLLVRYALARPNARSSHRVPTPQGGGIAVLAGAFLALGLAVLLVPMPAPERNGLLLVASAATLLAMVGAWDDIRPLPASTRLALQAACVGLVLFYASPELRLFPELMPLAIERALALLAGVWFVNLVNFIDGIDWITIAGIVPLTAALALAGLYGALDPASALLAAALCGGLLGFAPFNKPVARLFLGDVGSLPIGLLTAYLLYRLAGTGALTAALILPLYSIADATITLLRRLARREKVWEAHRSHFYQQATVNGFSVREVVAQVALLNLGLVVLAALSIRVSGLPAQLGCLGVAILLTAILLRRFSRRRLGLG</sequence>